<name>A0A0W1RCG8_9EURY</name>
<proteinExistence type="predicted"/>
<keyword evidence="3" id="KW-1185">Reference proteome</keyword>
<evidence type="ECO:0000313" key="3">
    <source>
        <dbReference type="Proteomes" id="UP000054387"/>
    </source>
</evidence>
<dbReference type="AlphaFoldDB" id="A0A0W1RCG8"/>
<dbReference type="STRING" id="1514971.AUR64_04805"/>
<evidence type="ECO:0000259" key="1">
    <source>
        <dbReference type="Pfam" id="PF20068"/>
    </source>
</evidence>
<protein>
    <recommendedName>
        <fullName evidence="1">Amphi-Trp domain-containing protein</fullName>
    </recommendedName>
</protein>
<evidence type="ECO:0000313" key="2">
    <source>
        <dbReference type="EMBL" id="KTG11249.1"/>
    </source>
</evidence>
<dbReference type="RefSeq" id="WP_058580311.1">
    <property type="nucleotide sequence ID" value="NZ_LOPU01000011.1"/>
</dbReference>
<comment type="caution">
    <text evidence="2">The sequence shown here is derived from an EMBL/GenBank/DDBJ whole genome shotgun (WGS) entry which is preliminary data.</text>
</comment>
<organism evidence="2 3">
    <name type="scientific">Haloprofundus marisrubri</name>
    <dbReference type="NCBI Taxonomy" id="1514971"/>
    <lineage>
        <taxon>Archaea</taxon>
        <taxon>Methanobacteriati</taxon>
        <taxon>Methanobacteriota</taxon>
        <taxon>Stenosarchaea group</taxon>
        <taxon>Halobacteria</taxon>
        <taxon>Halobacteriales</taxon>
        <taxon>Haloferacaceae</taxon>
        <taxon>Haloprofundus</taxon>
    </lineage>
</organism>
<reference evidence="2 3" key="1">
    <citation type="submission" date="2015-12" db="EMBL/GenBank/DDBJ databases">
        <title>Haloprofundus marisrubri gen. nov., sp. nov., an extremely halophilic archaeon isolated from the Discovery deep brine-seawater interface in the Red Sea.</title>
        <authorList>
            <person name="Zhang G."/>
            <person name="Stingl U."/>
            <person name="Rashid M."/>
        </authorList>
    </citation>
    <scope>NUCLEOTIDE SEQUENCE [LARGE SCALE GENOMIC DNA]</scope>
    <source>
        <strain evidence="2 3">SB9</strain>
    </source>
</reference>
<dbReference type="InterPro" id="IPR027598">
    <property type="entry name" value="Amphi-Trp_dom"/>
</dbReference>
<feature type="domain" description="Amphi-Trp" evidence="1">
    <location>
        <begin position="9"/>
        <end position="78"/>
    </location>
</feature>
<dbReference type="NCBIfam" id="TIGR04354">
    <property type="entry name" value="amphi-Trp"/>
    <property type="match status" value="1"/>
</dbReference>
<dbReference type="Proteomes" id="UP000054387">
    <property type="component" value="Unassembled WGS sequence"/>
</dbReference>
<dbReference type="Pfam" id="PF20068">
    <property type="entry name" value="Amphi-Trp"/>
    <property type="match status" value="1"/>
</dbReference>
<dbReference type="EMBL" id="LOPU01000011">
    <property type="protein sequence ID" value="KTG11249.1"/>
    <property type="molecule type" value="Genomic_DNA"/>
</dbReference>
<accession>A0A0W1RCG8</accession>
<dbReference type="OrthoDB" id="282103at2157"/>
<sequence>MVDVTLDAEQMSREDAAARLEELAQELREGDAFDVKVGNKTVTLNPREKIAFELSVRERSAILRGNRETVSIKMDWKPK</sequence>
<gene>
    <name evidence="2" type="ORF">AUR64_04805</name>
</gene>